<organism evidence="4 5">
    <name type="scientific">Plectosphaerella plurivora</name>
    <dbReference type="NCBI Taxonomy" id="936078"/>
    <lineage>
        <taxon>Eukaryota</taxon>
        <taxon>Fungi</taxon>
        <taxon>Dikarya</taxon>
        <taxon>Ascomycota</taxon>
        <taxon>Pezizomycotina</taxon>
        <taxon>Sordariomycetes</taxon>
        <taxon>Hypocreomycetidae</taxon>
        <taxon>Glomerellales</taxon>
        <taxon>Plectosphaerellaceae</taxon>
        <taxon>Plectosphaerella</taxon>
    </lineage>
</organism>
<evidence type="ECO:0000256" key="1">
    <source>
        <dbReference type="SAM" id="Coils"/>
    </source>
</evidence>
<name>A0A9P8VH72_9PEZI</name>
<feature type="coiled-coil region" evidence="1">
    <location>
        <begin position="902"/>
        <end position="936"/>
    </location>
</feature>
<dbReference type="OrthoDB" id="5395440at2759"/>
<evidence type="ECO:0000259" key="3">
    <source>
        <dbReference type="Pfam" id="PF24554"/>
    </source>
</evidence>
<evidence type="ECO:0000313" key="4">
    <source>
        <dbReference type="EMBL" id="KAH6690735.1"/>
    </source>
</evidence>
<dbReference type="Proteomes" id="UP000770015">
    <property type="component" value="Unassembled WGS sequence"/>
</dbReference>
<feature type="compositionally biased region" description="Low complexity" evidence="2">
    <location>
        <begin position="264"/>
        <end position="276"/>
    </location>
</feature>
<feature type="compositionally biased region" description="Basic and acidic residues" evidence="2">
    <location>
        <begin position="959"/>
        <end position="968"/>
    </location>
</feature>
<feature type="region of interest" description="Disordered" evidence="2">
    <location>
        <begin position="494"/>
        <end position="522"/>
    </location>
</feature>
<dbReference type="AlphaFoldDB" id="A0A9P8VH72"/>
<feature type="region of interest" description="Disordered" evidence="2">
    <location>
        <begin position="37"/>
        <end position="123"/>
    </location>
</feature>
<feature type="compositionally biased region" description="Polar residues" evidence="2">
    <location>
        <begin position="411"/>
        <end position="423"/>
    </location>
</feature>
<evidence type="ECO:0000256" key="2">
    <source>
        <dbReference type="SAM" id="MobiDB-lite"/>
    </source>
</evidence>
<feature type="region of interest" description="Disordered" evidence="2">
    <location>
        <begin position="235"/>
        <end position="276"/>
    </location>
</feature>
<feature type="region of interest" description="Disordered" evidence="2">
    <location>
        <begin position="682"/>
        <end position="731"/>
    </location>
</feature>
<accession>A0A9P8VH72</accession>
<reference evidence="4" key="1">
    <citation type="journal article" date="2021" name="Nat. Commun.">
        <title>Genetic determinants of endophytism in the Arabidopsis root mycobiome.</title>
        <authorList>
            <person name="Mesny F."/>
            <person name="Miyauchi S."/>
            <person name="Thiergart T."/>
            <person name="Pickel B."/>
            <person name="Atanasova L."/>
            <person name="Karlsson M."/>
            <person name="Huettel B."/>
            <person name="Barry K.W."/>
            <person name="Haridas S."/>
            <person name="Chen C."/>
            <person name="Bauer D."/>
            <person name="Andreopoulos W."/>
            <person name="Pangilinan J."/>
            <person name="LaButti K."/>
            <person name="Riley R."/>
            <person name="Lipzen A."/>
            <person name="Clum A."/>
            <person name="Drula E."/>
            <person name="Henrissat B."/>
            <person name="Kohler A."/>
            <person name="Grigoriev I.V."/>
            <person name="Martin F.M."/>
            <person name="Hacquard S."/>
        </authorList>
    </citation>
    <scope>NUCLEOTIDE SEQUENCE</scope>
    <source>
        <strain evidence="4">MPI-SDFR-AT-0117</strain>
    </source>
</reference>
<keyword evidence="5" id="KW-1185">Reference proteome</keyword>
<feature type="domain" description="DUF7603" evidence="3">
    <location>
        <begin position="881"/>
        <end position="942"/>
    </location>
</feature>
<feature type="compositionally biased region" description="Low complexity" evidence="2">
    <location>
        <begin position="37"/>
        <end position="48"/>
    </location>
</feature>
<feature type="compositionally biased region" description="Polar residues" evidence="2">
    <location>
        <begin position="173"/>
        <end position="188"/>
    </location>
</feature>
<feature type="compositionally biased region" description="Basic residues" evidence="2">
    <location>
        <begin position="74"/>
        <end position="88"/>
    </location>
</feature>
<feature type="coiled-coil region" evidence="1">
    <location>
        <begin position="814"/>
        <end position="848"/>
    </location>
</feature>
<feature type="compositionally biased region" description="Polar residues" evidence="2">
    <location>
        <begin position="49"/>
        <end position="67"/>
    </location>
</feature>
<proteinExistence type="predicted"/>
<evidence type="ECO:0000313" key="5">
    <source>
        <dbReference type="Proteomes" id="UP000770015"/>
    </source>
</evidence>
<dbReference type="EMBL" id="JAGSXJ010000006">
    <property type="protein sequence ID" value="KAH6690735.1"/>
    <property type="molecule type" value="Genomic_DNA"/>
</dbReference>
<feature type="region of interest" description="Disordered" evidence="2">
    <location>
        <begin position="959"/>
        <end position="1018"/>
    </location>
</feature>
<feature type="compositionally biased region" description="Low complexity" evidence="2">
    <location>
        <begin position="692"/>
        <end position="703"/>
    </location>
</feature>
<feature type="compositionally biased region" description="Polar residues" evidence="2">
    <location>
        <begin position="318"/>
        <end position="331"/>
    </location>
</feature>
<feature type="region of interest" description="Disordered" evidence="2">
    <location>
        <begin position="303"/>
        <end position="352"/>
    </location>
</feature>
<keyword evidence="1" id="KW-0175">Coiled coil</keyword>
<sequence>MDALVERPRHAHGPPVARDSVDSESLDLLDGYADAYASSSYGDYGDYSETPNDSSSPVKHQQTQQQHWPPRRQSSLHHHRNYHHHHHHLSQEQQPPPVSHAYSQSESRAVPTRQPSPGHARSQTLDAVTTTANTNATIAIAADPAALPAPLYAIKRKPLSSSASPLAIRFSQGSSHVGHHSPTSSVYSSKDFPKPETRFSRTCSVDSPTLYQHLGPGLRDLRELDSDIDEEPFALLPAPLQTQPPPPPRDPLDDASARIPLRNTTGTTPAPPKTTTLADLTQTDLLLPNADVILARPSLQARRATSAGDHGSDDASESAYSRGSDGSSTMSIVAPKPTPPHLSLERVENSSDISTPATTILEYGSRTPEINKPLPKSPGSTKFGTFFGWAISPSPSTTEFSSLPSPLASKPGSTDDTTGTSFLSRKGSKANASFTNPLGYLETNLLTPPPAPTPSPPAQIQEMEDELKAIGAELAASIRREMDLEDLVDRLQSEITNPQAPGKRTSDYFSDSGVSSAKYSDYDQNKEEVEKIQRRAEQDKASLRLELTNKVQEEREKRRDLDQQIRELSERASQIDLAQMNSVDASGRVRELEKTCEDLRRRLSEEKMVKNNFEDLLSAIRSELEDASNERDNLRDEVVPQLKARVEGLEAEASEYANLTYESSKMQQELQNLKTENLNLRTIKQPSEEPPSRSSPALSRSNSVTAGFKLQRAPNGLNGPPSGLSRSNTVKGAVESREALAERLKDVEAQRDALHNALRNLLERQEFQNRENEKKIKILELERERLMTMSPGKAAFDKDIGSLRNEIKEAIEHKWQAEKGLAGLKMDLDRAEEEIASLRALLKEKDILIPPSMARASSESSKDSTPVTSEGLAAYQDALDKIKTLQASGAGQLEQSLASAEAAALKTQHAESARRIEELATQVRQQLATNATLRQRLSDTTNSRLRTLEDQVVAAQAASEERMKELRDATSLQLRRSPASPRSKGSLSPSKGLSPLPSPMFPRSPRSPRRLPKMTLEDEVQVDKLRARSEMQNVIIEREAAVRETRKLQRELEGEKVKAFEDRFRALSNA</sequence>
<dbReference type="Pfam" id="PF24554">
    <property type="entry name" value="DUF7603"/>
    <property type="match status" value="1"/>
</dbReference>
<feature type="region of interest" description="Disordered" evidence="2">
    <location>
        <begin position="1"/>
        <end position="25"/>
    </location>
</feature>
<gene>
    <name evidence="4" type="ORF">F5X68DRAFT_203632</name>
</gene>
<dbReference type="InterPro" id="IPR056023">
    <property type="entry name" value="DUF7603"/>
</dbReference>
<feature type="region of interest" description="Disordered" evidence="2">
    <location>
        <begin position="173"/>
        <end position="201"/>
    </location>
</feature>
<feature type="compositionally biased region" description="Low complexity" evidence="2">
    <location>
        <begin position="980"/>
        <end position="995"/>
    </location>
</feature>
<feature type="compositionally biased region" description="Polar residues" evidence="2">
    <location>
        <begin position="507"/>
        <end position="518"/>
    </location>
</feature>
<feature type="coiled-coil region" evidence="1">
    <location>
        <begin position="1031"/>
        <end position="1058"/>
    </location>
</feature>
<comment type="caution">
    <text evidence="4">The sequence shown here is derived from an EMBL/GenBank/DDBJ whole genome shotgun (WGS) entry which is preliminary data.</text>
</comment>
<feature type="region of interest" description="Disordered" evidence="2">
    <location>
        <begin position="397"/>
        <end position="429"/>
    </location>
</feature>
<protein>
    <recommendedName>
        <fullName evidence="3">DUF7603 domain-containing protein</fullName>
    </recommendedName>
</protein>